<sequence>MKEHPSVIVIDWFLAHSKSYSTLTGASHLVLTIFWGKRQIDKTGKKGHERVIIKNNGKIVFTYKEAEIKYGISARRFNRAIDNLIEHGFISIVNTNPYGISTEPNLYQLENYWQDYGTKKFKERLRARKIREIGFCKYSNINEEYKNYKFKIDTGYIYFIQEGSKGLVKIGCSQNNVKSRLRQIAISTPFNLEIIGVIKSNNILKDELFYHTKFAHKRIKREWFKLNLQDMLWIKNYIKKH</sequence>
<gene>
    <name evidence="2" type="ORF">S01H1_06417</name>
</gene>
<dbReference type="SMART" id="SM00974">
    <property type="entry name" value="T5orf172"/>
    <property type="match status" value="1"/>
</dbReference>
<dbReference type="AlphaFoldDB" id="X0SIV5"/>
<feature type="domain" description="Bacteriophage T5 Orf172 DNA-binding" evidence="1">
    <location>
        <begin position="162"/>
        <end position="238"/>
    </location>
</feature>
<evidence type="ECO:0000259" key="1">
    <source>
        <dbReference type="SMART" id="SM00974"/>
    </source>
</evidence>
<comment type="caution">
    <text evidence="2">The sequence shown here is derived from an EMBL/GenBank/DDBJ whole genome shotgun (WGS) entry which is preliminary data.</text>
</comment>
<dbReference type="InterPro" id="IPR018306">
    <property type="entry name" value="Phage_T5_Orf172_DNA-bd"/>
</dbReference>
<organism evidence="2">
    <name type="scientific">marine sediment metagenome</name>
    <dbReference type="NCBI Taxonomy" id="412755"/>
    <lineage>
        <taxon>unclassified sequences</taxon>
        <taxon>metagenomes</taxon>
        <taxon>ecological metagenomes</taxon>
    </lineage>
</organism>
<protein>
    <recommendedName>
        <fullName evidence="1">Bacteriophage T5 Orf172 DNA-binding domain-containing protein</fullName>
    </recommendedName>
</protein>
<dbReference type="EMBL" id="BARS01003315">
    <property type="protein sequence ID" value="GAF80973.1"/>
    <property type="molecule type" value="Genomic_DNA"/>
</dbReference>
<reference evidence="2" key="1">
    <citation type="journal article" date="2014" name="Front. Microbiol.">
        <title>High frequency of phylogenetically diverse reductive dehalogenase-homologous genes in deep subseafloor sedimentary metagenomes.</title>
        <authorList>
            <person name="Kawai M."/>
            <person name="Futagami T."/>
            <person name="Toyoda A."/>
            <person name="Takaki Y."/>
            <person name="Nishi S."/>
            <person name="Hori S."/>
            <person name="Arai W."/>
            <person name="Tsubouchi T."/>
            <person name="Morono Y."/>
            <person name="Uchiyama I."/>
            <person name="Ito T."/>
            <person name="Fujiyama A."/>
            <person name="Inagaki F."/>
            <person name="Takami H."/>
        </authorList>
    </citation>
    <scope>NUCLEOTIDE SEQUENCE</scope>
    <source>
        <strain evidence="2">Expedition CK06-06</strain>
    </source>
</reference>
<name>X0SIV5_9ZZZZ</name>
<evidence type="ECO:0000313" key="2">
    <source>
        <dbReference type="EMBL" id="GAF80973.1"/>
    </source>
</evidence>
<dbReference type="Pfam" id="PF13455">
    <property type="entry name" value="MUG113"/>
    <property type="match status" value="1"/>
</dbReference>
<proteinExistence type="predicted"/>
<accession>X0SIV5</accession>